<keyword evidence="6" id="KW-0805">Transcription regulation</keyword>
<evidence type="ECO:0000256" key="4">
    <source>
        <dbReference type="ARBA" id="ARBA00022454"/>
    </source>
</evidence>
<keyword evidence="7 11" id="KW-0175">Coiled coil</keyword>
<dbReference type="GO" id="GO:0005730">
    <property type="term" value="C:nucleolus"/>
    <property type="evidence" value="ECO:0007669"/>
    <property type="project" value="UniProtKB-SubCell"/>
</dbReference>
<accession>A0A0D9VWS0</accession>
<dbReference type="STRING" id="77586.A0A0D9VWS0"/>
<dbReference type="InterPro" id="IPR017930">
    <property type="entry name" value="Myb_dom"/>
</dbReference>
<evidence type="ECO:0000256" key="5">
    <source>
        <dbReference type="ARBA" id="ARBA00022895"/>
    </source>
</evidence>
<feature type="coiled-coil region" evidence="11">
    <location>
        <begin position="200"/>
        <end position="245"/>
    </location>
</feature>
<dbReference type="PANTHER" id="PTHR46267:SF8">
    <property type="entry name" value="TELOMERE REPEAT-BINDING FACTOR 1"/>
    <property type="match status" value="1"/>
</dbReference>
<evidence type="ECO:0000256" key="3">
    <source>
        <dbReference type="ARBA" id="ARBA00011414"/>
    </source>
</evidence>
<dbReference type="Gene3D" id="1.10.10.10">
    <property type="entry name" value="Winged helix-like DNA-binding domain superfamily/Winged helix DNA-binding domain"/>
    <property type="match status" value="1"/>
</dbReference>
<organism evidence="14 15">
    <name type="scientific">Leersia perrieri</name>
    <dbReference type="NCBI Taxonomy" id="77586"/>
    <lineage>
        <taxon>Eukaryota</taxon>
        <taxon>Viridiplantae</taxon>
        <taxon>Streptophyta</taxon>
        <taxon>Embryophyta</taxon>
        <taxon>Tracheophyta</taxon>
        <taxon>Spermatophyta</taxon>
        <taxon>Magnoliopsida</taxon>
        <taxon>Liliopsida</taxon>
        <taxon>Poales</taxon>
        <taxon>Poaceae</taxon>
        <taxon>BOP clade</taxon>
        <taxon>Oryzoideae</taxon>
        <taxon>Oryzeae</taxon>
        <taxon>Oryzinae</taxon>
        <taxon>Leersia</taxon>
    </lineage>
</organism>
<feature type="domain" description="HTH myb-type" evidence="13">
    <location>
        <begin position="10"/>
        <end position="64"/>
    </location>
</feature>
<dbReference type="InterPro" id="IPR036390">
    <property type="entry name" value="WH_DNA-bd_sf"/>
</dbReference>
<dbReference type="PANTHER" id="PTHR46267">
    <property type="entry name" value="SINGLE MYB HISTONE 4"/>
    <property type="match status" value="1"/>
</dbReference>
<dbReference type="Pfam" id="PF00249">
    <property type="entry name" value="Myb_DNA-binding"/>
    <property type="match status" value="1"/>
</dbReference>
<evidence type="ECO:0000256" key="11">
    <source>
        <dbReference type="SAM" id="Coils"/>
    </source>
</evidence>
<reference evidence="14 15" key="1">
    <citation type="submission" date="2012-08" db="EMBL/GenBank/DDBJ databases">
        <title>Oryza genome evolution.</title>
        <authorList>
            <person name="Wing R.A."/>
        </authorList>
    </citation>
    <scope>NUCLEOTIDE SEQUENCE</scope>
</reference>
<keyword evidence="4" id="KW-0158">Chromosome</keyword>
<protein>
    <submittedName>
        <fullName evidence="14">Uncharacterized protein</fullName>
    </submittedName>
</protein>
<name>A0A0D9VWS0_9ORYZ</name>
<evidence type="ECO:0000256" key="8">
    <source>
        <dbReference type="ARBA" id="ARBA00023125"/>
    </source>
</evidence>
<comment type="subcellular location">
    <subcellularLocation>
        <location evidence="1">Chromosome</location>
        <location evidence="1">Telomere</location>
    </subcellularLocation>
    <subcellularLocation>
        <location evidence="2">Nucleus</location>
        <location evidence="2">Nucleolus</location>
    </subcellularLocation>
</comment>
<dbReference type="CDD" id="cd11660">
    <property type="entry name" value="SANT_TRF"/>
    <property type="match status" value="1"/>
</dbReference>
<dbReference type="HOGENOM" id="CLU_047477_0_1_1"/>
<evidence type="ECO:0000256" key="1">
    <source>
        <dbReference type="ARBA" id="ARBA00004574"/>
    </source>
</evidence>
<dbReference type="PROSITE" id="PS51294">
    <property type="entry name" value="HTH_MYB"/>
    <property type="match status" value="1"/>
</dbReference>
<comment type="subunit">
    <text evidence="3">Forms a homodimer and heterodimers.</text>
</comment>
<dbReference type="InterPro" id="IPR044597">
    <property type="entry name" value="SMH1-6"/>
</dbReference>
<dbReference type="GO" id="GO:0000786">
    <property type="term" value="C:nucleosome"/>
    <property type="evidence" value="ECO:0007669"/>
    <property type="project" value="InterPro"/>
</dbReference>
<evidence type="ECO:0000256" key="6">
    <source>
        <dbReference type="ARBA" id="ARBA00023015"/>
    </source>
</evidence>
<dbReference type="Gene3D" id="1.10.10.60">
    <property type="entry name" value="Homeodomain-like"/>
    <property type="match status" value="1"/>
</dbReference>
<evidence type="ECO:0000256" key="10">
    <source>
        <dbReference type="ARBA" id="ARBA00023242"/>
    </source>
</evidence>
<evidence type="ECO:0000259" key="13">
    <source>
        <dbReference type="PROSITE" id="PS51294"/>
    </source>
</evidence>
<evidence type="ECO:0000256" key="7">
    <source>
        <dbReference type="ARBA" id="ARBA00023054"/>
    </source>
</evidence>
<reference evidence="15" key="2">
    <citation type="submission" date="2013-12" db="EMBL/GenBank/DDBJ databases">
        <authorList>
            <person name="Yu Y."/>
            <person name="Lee S."/>
            <person name="de Baynast K."/>
            <person name="Wissotski M."/>
            <person name="Liu L."/>
            <person name="Talag J."/>
            <person name="Goicoechea J."/>
            <person name="Angelova A."/>
            <person name="Jetty R."/>
            <person name="Kudrna D."/>
            <person name="Golser W."/>
            <person name="Rivera L."/>
            <person name="Zhang J."/>
            <person name="Wing R."/>
        </authorList>
    </citation>
    <scope>NUCLEOTIDE SEQUENCE</scope>
</reference>
<dbReference type="InterPro" id="IPR009057">
    <property type="entry name" value="Homeodomain-like_sf"/>
</dbReference>
<keyword evidence="5" id="KW-0779">Telomere</keyword>
<dbReference type="GO" id="GO:0006334">
    <property type="term" value="P:nucleosome assembly"/>
    <property type="evidence" value="ECO:0007669"/>
    <property type="project" value="InterPro"/>
</dbReference>
<dbReference type="SMART" id="SM00717">
    <property type="entry name" value="SANT"/>
    <property type="match status" value="1"/>
</dbReference>
<dbReference type="FunFam" id="1.10.10.60:FF:000168">
    <property type="entry name" value="Telomere repeat-binding factor 1"/>
    <property type="match status" value="1"/>
</dbReference>
<dbReference type="InterPro" id="IPR036388">
    <property type="entry name" value="WH-like_DNA-bd_sf"/>
</dbReference>
<dbReference type="InterPro" id="IPR001005">
    <property type="entry name" value="SANT/Myb"/>
</dbReference>
<proteinExistence type="predicted"/>
<dbReference type="Proteomes" id="UP000032180">
    <property type="component" value="Chromosome 3"/>
</dbReference>
<reference evidence="14" key="3">
    <citation type="submission" date="2015-04" db="UniProtKB">
        <authorList>
            <consortium name="EnsemblPlants"/>
        </authorList>
    </citation>
    <scope>IDENTIFICATION</scope>
</reference>
<evidence type="ECO:0000256" key="9">
    <source>
        <dbReference type="ARBA" id="ARBA00023163"/>
    </source>
</evidence>
<dbReference type="AlphaFoldDB" id="A0A0D9VWS0"/>
<dbReference type="Gramene" id="LPERR03G22590.1">
    <property type="protein sequence ID" value="LPERR03G22590.1"/>
    <property type="gene ID" value="LPERR03G22590"/>
</dbReference>
<dbReference type="SUPFAM" id="SSF46785">
    <property type="entry name" value="Winged helix' DNA-binding domain"/>
    <property type="match status" value="1"/>
</dbReference>
<feature type="domain" description="Myb-like" evidence="12">
    <location>
        <begin position="10"/>
        <end position="60"/>
    </location>
</feature>
<dbReference type="Pfam" id="PF00538">
    <property type="entry name" value="Linker_histone"/>
    <property type="match status" value="1"/>
</dbReference>
<evidence type="ECO:0000256" key="2">
    <source>
        <dbReference type="ARBA" id="ARBA00004604"/>
    </source>
</evidence>
<dbReference type="GO" id="GO:0000781">
    <property type="term" value="C:chromosome, telomeric region"/>
    <property type="evidence" value="ECO:0007669"/>
    <property type="project" value="UniProtKB-SubCell"/>
</dbReference>
<evidence type="ECO:0000313" key="15">
    <source>
        <dbReference type="Proteomes" id="UP000032180"/>
    </source>
</evidence>
<dbReference type="EnsemblPlants" id="LPERR03G22590.1">
    <property type="protein sequence ID" value="LPERR03G22590.1"/>
    <property type="gene ID" value="LPERR03G22590"/>
</dbReference>
<keyword evidence="9" id="KW-0804">Transcription</keyword>
<evidence type="ECO:0000313" key="14">
    <source>
        <dbReference type="EnsemblPlants" id="LPERR03G22590.1"/>
    </source>
</evidence>
<keyword evidence="8" id="KW-0238">DNA-binding</keyword>
<keyword evidence="10" id="KW-0539">Nucleus</keyword>
<dbReference type="PROSITE" id="PS50090">
    <property type="entry name" value="MYB_LIKE"/>
    <property type="match status" value="1"/>
</dbReference>
<dbReference type="GO" id="GO:0003691">
    <property type="term" value="F:double-stranded telomeric DNA binding"/>
    <property type="evidence" value="ECO:0007669"/>
    <property type="project" value="InterPro"/>
</dbReference>
<dbReference type="InterPro" id="IPR005818">
    <property type="entry name" value="Histone_H1/H5_H15"/>
</dbReference>
<dbReference type="SUPFAM" id="SSF46689">
    <property type="entry name" value="Homeodomain-like"/>
    <property type="match status" value="1"/>
</dbReference>
<sequence length="293" mass="32205">MAHRLVATLRWSLEEEAALSAGIAKHGVGKWQAILEDSEFSSTLWYRSNVNLKDKWRNMNATVITSLGHVKGKVTPKKIQAIPKNAHKRLMNVIMEAIVNLNEPTGSQKIAIANYIEEEYYIPSDFEHILSIIYACNPTLQVNRKYTIAPSSSYWEEQNPKVLKLEDTQRESQNIGSNDVEILTKAQVDAELARMASMTAEEAEAAAARAVEEAEAVMAEAKEAAREAEAAEADAQAAIAFAEATLLEWKNRNVAHAKLDVASCYPKLLQPSIAADAAFPPQTVAISICLTAI</sequence>
<dbReference type="eggNOG" id="ENOG502QSU2">
    <property type="taxonomic scope" value="Eukaryota"/>
</dbReference>
<keyword evidence="15" id="KW-1185">Reference proteome</keyword>
<evidence type="ECO:0000259" key="12">
    <source>
        <dbReference type="PROSITE" id="PS50090"/>
    </source>
</evidence>